<organism evidence="1 2">
    <name type="scientific">Cardiocondyla obscurior</name>
    <dbReference type="NCBI Taxonomy" id="286306"/>
    <lineage>
        <taxon>Eukaryota</taxon>
        <taxon>Metazoa</taxon>
        <taxon>Ecdysozoa</taxon>
        <taxon>Arthropoda</taxon>
        <taxon>Hexapoda</taxon>
        <taxon>Insecta</taxon>
        <taxon>Pterygota</taxon>
        <taxon>Neoptera</taxon>
        <taxon>Endopterygota</taxon>
        <taxon>Hymenoptera</taxon>
        <taxon>Apocrita</taxon>
        <taxon>Aculeata</taxon>
        <taxon>Formicoidea</taxon>
        <taxon>Formicidae</taxon>
        <taxon>Myrmicinae</taxon>
        <taxon>Cardiocondyla</taxon>
    </lineage>
</organism>
<reference evidence="1 2" key="1">
    <citation type="submission" date="2023-03" db="EMBL/GenBank/DDBJ databases">
        <title>High recombination rates correlate with genetic variation in Cardiocondyla obscurior ants.</title>
        <authorList>
            <person name="Errbii M."/>
        </authorList>
    </citation>
    <scope>NUCLEOTIDE SEQUENCE [LARGE SCALE GENOMIC DNA]</scope>
    <source>
        <strain evidence="1">Alpha-2009</strain>
        <tissue evidence="1">Whole body</tissue>
    </source>
</reference>
<comment type="caution">
    <text evidence="1">The sequence shown here is derived from an EMBL/GenBank/DDBJ whole genome shotgun (WGS) entry which is preliminary data.</text>
</comment>
<dbReference type="Proteomes" id="UP001430953">
    <property type="component" value="Unassembled WGS sequence"/>
</dbReference>
<name>A0AAW2GL12_9HYME</name>
<evidence type="ECO:0000313" key="1">
    <source>
        <dbReference type="EMBL" id="KAL0127305.1"/>
    </source>
</evidence>
<keyword evidence="2" id="KW-1185">Reference proteome</keyword>
<evidence type="ECO:0000313" key="2">
    <source>
        <dbReference type="Proteomes" id="UP001430953"/>
    </source>
</evidence>
<sequence length="95" mass="11321">MDFGTTRNRRCFTFSAPIIAGRFRHEWRVVFLKTSFEFVLSYVDIGGFRDVSARTRSRARMPEVFFFSSPDRSVIRRVSFNEARRSFLRLAIRCR</sequence>
<accession>A0AAW2GL12</accession>
<dbReference type="AlphaFoldDB" id="A0AAW2GL12"/>
<dbReference type="EMBL" id="JADYXP020000004">
    <property type="protein sequence ID" value="KAL0127305.1"/>
    <property type="molecule type" value="Genomic_DNA"/>
</dbReference>
<proteinExistence type="predicted"/>
<protein>
    <submittedName>
        <fullName evidence="1">Uncharacterized protein</fullName>
    </submittedName>
</protein>
<gene>
    <name evidence="1" type="ORF">PUN28_005531</name>
</gene>